<dbReference type="Proteomes" id="UP000003803">
    <property type="component" value="Unassembled WGS sequence"/>
</dbReference>
<gene>
    <name evidence="2" type="ORF">ANACOL_01862</name>
</gene>
<dbReference type="eggNOG" id="COG3617">
    <property type="taxonomic scope" value="Bacteria"/>
</dbReference>
<name>B0PAR2_9FIRM</name>
<sequence>MNTVKRAETDERRMQMNDIMKIDGIECYEKDGTAYLKLEAVARGLGFTETKDSKDYVMWRRVDGYLANLGFGTSAERPDFIPENVFYRLAMKAKNEAAEAFQAKIADEVIPAIRKHGAYMTPETLEAAIMNPDIMIRLCTALKNEQEKRKALETVNSALTVDNQIMRPKADYFDELVDRNLLTNFRETAKQLEIKEKNFIGFLLEKKYIYRDKRGKLLPYADKNNGLFEVKECFNEKTQWSGTQTLVTPKGRETFRLLYLRNK</sequence>
<dbReference type="InterPro" id="IPR005039">
    <property type="entry name" value="Ant_C"/>
</dbReference>
<accession>B0PAR2</accession>
<organism evidence="2 3">
    <name type="scientific">Anaerotruncus colihominis DSM 17241</name>
    <dbReference type="NCBI Taxonomy" id="445972"/>
    <lineage>
        <taxon>Bacteria</taxon>
        <taxon>Bacillati</taxon>
        <taxon>Bacillota</taxon>
        <taxon>Clostridia</taxon>
        <taxon>Eubacteriales</taxon>
        <taxon>Oscillospiraceae</taxon>
        <taxon>Anaerotruncus</taxon>
    </lineage>
</organism>
<dbReference type="Pfam" id="PF03374">
    <property type="entry name" value="ANT"/>
    <property type="match status" value="1"/>
</dbReference>
<comment type="caution">
    <text evidence="2">The sequence shown here is derived from an EMBL/GenBank/DDBJ whole genome shotgun (WGS) entry which is preliminary data.</text>
</comment>
<dbReference type="Pfam" id="PF02498">
    <property type="entry name" value="Bro-N"/>
    <property type="match status" value="1"/>
</dbReference>
<evidence type="ECO:0000313" key="2">
    <source>
        <dbReference type="EMBL" id="EDS11242.1"/>
    </source>
</evidence>
<proteinExistence type="predicted"/>
<dbReference type="EMBL" id="ABGD02000014">
    <property type="protein sequence ID" value="EDS11242.1"/>
    <property type="molecule type" value="Genomic_DNA"/>
</dbReference>
<reference evidence="2" key="2">
    <citation type="submission" date="2013-09" db="EMBL/GenBank/DDBJ databases">
        <title>Draft genome sequence of Anaerotruncus colihominis(DSM 17241).</title>
        <authorList>
            <person name="Sudarsanam P."/>
            <person name="Ley R."/>
            <person name="Guruge J."/>
            <person name="Turnbaugh P.J."/>
            <person name="Mahowald M."/>
            <person name="Liep D."/>
            <person name="Gordon J."/>
        </authorList>
    </citation>
    <scope>NUCLEOTIDE SEQUENCE</scope>
    <source>
        <strain evidence="2">DSM 17241</strain>
    </source>
</reference>
<dbReference type="SMART" id="SM01040">
    <property type="entry name" value="Bro-N"/>
    <property type="match status" value="1"/>
</dbReference>
<dbReference type="InterPro" id="IPR003497">
    <property type="entry name" value="BRO_N_domain"/>
</dbReference>
<protein>
    <recommendedName>
        <fullName evidence="1">Bro-N domain-containing protein</fullName>
    </recommendedName>
</protein>
<dbReference type="HOGENOM" id="CLU_046670_0_2_9"/>
<dbReference type="AlphaFoldDB" id="B0PAR2"/>
<dbReference type="GO" id="GO:0003677">
    <property type="term" value="F:DNA binding"/>
    <property type="evidence" value="ECO:0007669"/>
    <property type="project" value="InterPro"/>
</dbReference>
<reference evidence="2" key="1">
    <citation type="submission" date="2007-11" db="EMBL/GenBank/DDBJ databases">
        <authorList>
            <person name="Fulton L."/>
            <person name="Clifton S."/>
            <person name="Fulton B."/>
            <person name="Xu J."/>
            <person name="Minx P."/>
            <person name="Pepin K.H."/>
            <person name="Johnson M."/>
            <person name="Thiruvilangam P."/>
            <person name="Bhonagiri V."/>
            <person name="Nash W.E."/>
            <person name="Mardis E.R."/>
            <person name="Wilson R.K."/>
        </authorList>
    </citation>
    <scope>NUCLEOTIDE SEQUENCE [LARGE SCALE GENOMIC DNA]</scope>
    <source>
        <strain evidence="2">DSM 17241</strain>
    </source>
</reference>
<dbReference type="eggNOG" id="COG3645">
    <property type="taxonomic scope" value="Bacteria"/>
</dbReference>
<feature type="domain" description="Bro-N" evidence="1">
    <location>
        <begin position="19"/>
        <end position="117"/>
    </location>
</feature>
<dbReference type="PROSITE" id="PS51750">
    <property type="entry name" value="BRO_N"/>
    <property type="match status" value="1"/>
</dbReference>
<keyword evidence="3" id="KW-1185">Reference proteome</keyword>
<evidence type="ECO:0000313" key="3">
    <source>
        <dbReference type="Proteomes" id="UP000003803"/>
    </source>
</evidence>
<evidence type="ECO:0000259" key="1">
    <source>
        <dbReference type="PROSITE" id="PS51750"/>
    </source>
</evidence>